<evidence type="ECO:0000313" key="9">
    <source>
        <dbReference type="Proteomes" id="UP000281915"/>
    </source>
</evidence>
<dbReference type="InterPro" id="IPR010193">
    <property type="entry name" value="RsbW"/>
</dbReference>
<dbReference type="InterPro" id="IPR050267">
    <property type="entry name" value="Anti-sigma-factor_SerPK"/>
</dbReference>
<evidence type="ECO:0000256" key="6">
    <source>
        <dbReference type="HAMAP-Rule" id="MF_00638"/>
    </source>
</evidence>
<proteinExistence type="inferred from homology"/>
<feature type="domain" description="Histidine kinase/HSP90-like ATPase" evidence="7">
    <location>
        <begin position="15"/>
        <end position="146"/>
    </location>
</feature>
<dbReference type="AlphaFoldDB" id="A0A3M8D7D6"/>
<comment type="catalytic activity">
    <reaction evidence="6">
        <text>L-threonyl-[protein] + ATP = O-phospho-L-threonyl-[protein] + ADP + H(+)</text>
        <dbReference type="Rhea" id="RHEA:46608"/>
        <dbReference type="Rhea" id="RHEA-COMP:11060"/>
        <dbReference type="Rhea" id="RHEA-COMP:11605"/>
        <dbReference type="ChEBI" id="CHEBI:15378"/>
        <dbReference type="ChEBI" id="CHEBI:30013"/>
        <dbReference type="ChEBI" id="CHEBI:30616"/>
        <dbReference type="ChEBI" id="CHEBI:61977"/>
        <dbReference type="ChEBI" id="CHEBI:456216"/>
        <dbReference type="EC" id="2.7.11.1"/>
    </reaction>
</comment>
<dbReference type="PANTHER" id="PTHR35526">
    <property type="entry name" value="ANTI-SIGMA-F FACTOR RSBW-RELATED"/>
    <property type="match status" value="1"/>
</dbReference>
<comment type="function">
    <text evidence="6">Negative regulator of sigma-B activity. Phosphorylates and inactivates its specific antagonist protein, RsbV. Upon phosphorylation of RsbV, RsbW is released and binds to sigma-B, thereby blocking its ability to form an RNA polymerase holoenzyme (E-sigma-B).</text>
</comment>
<dbReference type="InterPro" id="IPR003594">
    <property type="entry name" value="HATPase_dom"/>
</dbReference>
<comment type="caution">
    <text evidence="8">The sequence shown here is derived from an EMBL/GenBank/DDBJ whole genome shotgun (WGS) entry which is preliminary data.</text>
</comment>
<sequence>MASNQPAVDVISLTLPNRVEYLGVARLLVSGVANRMGFTYEEIEDIKLAVGEACTNAVEHAYESEDGTNSLHLVCHVYEDRLWIEVADQGKGFSVEDAEQQRKAPLLNGMEEDELEEGGLGLFLIQALMDEVVFHTGAGVSVSMTKYLRRDGVAGDDRTISKNQI</sequence>
<dbReference type="Proteomes" id="UP000281915">
    <property type="component" value="Unassembled WGS sequence"/>
</dbReference>
<dbReference type="SUPFAM" id="SSF55874">
    <property type="entry name" value="ATPase domain of HSP90 chaperone/DNA topoisomerase II/histidine kinase"/>
    <property type="match status" value="1"/>
</dbReference>
<evidence type="ECO:0000256" key="1">
    <source>
        <dbReference type="ARBA" id="ARBA00022527"/>
    </source>
</evidence>
<protein>
    <recommendedName>
        <fullName evidence="6">Serine-protein kinase RsbW</fullName>
        <ecNumber evidence="6">2.7.11.1</ecNumber>
    </recommendedName>
    <alternativeName>
        <fullName evidence="6">Anti-sigma-B factor</fullName>
    </alternativeName>
    <alternativeName>
        <fullName evidence="6">Sigma-B negative effector RsbW</fullName>
    </alternativeName>
</protein>
<evidence type="ECO:0000256" key="2">
    <source>
        <dbReference type="ARBA" id="ARBA00022679"/>
    </source>
</evidence>
<keyword evidence="3 6" id="KW-0547">Nucleotide-binding</keyword>
<comment type="similarity">
    <text evidence="6">Belongs to the anti-sigma-factor family.</text>
</comment>
<dbReference type="CDD" id="cd16936">
    <property type="entry name" value="HATPase_RsbW-like"/>
    <property type="match status" value="1"/>
</dbReference>
<keyword evidence="4 6" id="KW-0418">Kinase</keyword>
<accession>A0A3M8D7D6</accession>
<dbReference type="NCBIfam" id="TIGR01924">
    <property type="entry name" value="rsbW_low_gc"/>
    <property type="match status" value="1"/>
</dbReference>
<comment type="catalytic activity">
    <reaction evidence="6">
        <text>L-seryl-[protein] + ATP = O-phospho-L-seryl-[protein] + ADP + H(+)</text>
        <dbReference type="Rhea" id="RHEA:17989"/>
        <dbReference type="Rhea" id="RHEA-COMP:9863"/>
        <dbReference type="Rhea" id="RHEA-COMP:11604"/>
        <dbReference type="ChEBI" id="CHEBI:15378"/>
        <dbReference type="ChEBI" id="CHEBI:29999"/>
        <dbReference type="ChEBI" id="CHEBI:30616"/>
        <dbReference type="ChEBI" id="CHEBI:83421"/>
        <dbReference type="ChEBI" id="CHEBI:456216"/>
        <dbReference type="EC" id="2.7.11.1"/>
    </reaction>
</comment>
<keyword evidence="2 6" id="KW-0808">Transferase</keyword>
<evidence type="ECO:0000256" key="3">
    <source>
        <dbReference type="ARBA" id="ARBA00022741"/>
    </source>
</evidence>
<dbReference type="PANTHER" id="PTHR35526:SF9">
    <property type="entry name" value="SERINE-PROTEIN KINASE RSBW"/>
    <property type="match status" value="1"/>
</dbReference>
<dbReference type="GO" id="GO:0005524">
    <property type="term" value="F:ATP binding"/>
    <property type="evidence" value="ECO:0007669"/>
    <property type="project" value="UniProtKB-KW"/>
</dbReference>
<dbReference type="GO" id="GO:0106310">
    <property type="term" value="F:protein serine kinase activity"/>
    <property type="evidence" value="ECO:0007669"/>
    <property type="project" value="RHEA"/>
</dbReference>
<dbReference type="GO" id="GO:0016989">
    <property type="term" value="F:sigma factor antagonist activity"/>
    <property type="evidence" value="ECO:0007669"/>
    <property type="project" value="InterPro"/>
</dbReference>
<dbReference type="InterPro" id="IPR036890">
    <property type="entry name" value="HATPase_C_sf"/>
</dbReference>
<dbReference type="NCBIfam" id="NF003144">
    <property type="entry name" value="PRK04069.1"/>
    <property type="match status" value="1"/>
</dbReference>
<evidence type="ECO:0000256" key="5">
    <source>
        <dbReference type="ARBA" id="ARBA00022840"/>
    </source>
</evidence>
<dbReference type="HAMAP" id="MF_00638">
    <property type="entry name" value="Anti_sigma_B"/>
    <property type="match status" value="1"/>
</dbReference>
<keyword evidence="1 6" id="KW-0723">Serine/threonine-protein kinase</keyword>
<evidence type="ECO:0000259" key="7">
    <source>
        <dbReference type="Pfam" id="PF13581"/>
    </source>
</evidence>
<dbReference type="Gene3D" id="3.30.565.10">
    <property type="entry name" value="Histidine kinase-like ATPase, C-terminal domain"/>
    <property type="match status" value="1"/>
</dbReference>
<organism evidence="8 9">
    <name type="scientific">Brevibacillus panacihumi</name>
    <dbReference type="NCBI Taxonomy" id="497735"/>
    <lineage>
        <taxon>Bacteria</taxon>
        <taxon>Bacillati</taxon>
        <taxon>Bacillota</taxon>
        <taxon>Bacilli</taxon>
        <taxon>Bacillales</taxon>
        <taxon>Paenibacillaceae</taxon>
        <taxon>Brevibacillus</taxon>
    </lineage>
</organism>
<dbReference type="RefSeq" id="WP_122912446.1">
    <property type="nucleotide sequence ID" value="NZ_RHHT01000007.1"/>
</dbReference>
<reference evidence="8 9" key="1">
    <citation type="submission" date="2018-10" db="EMBL/GenBank/DDBJ databases">
        <title>Phylogenomics of Brevibacillus.</title>
        <authorList>
            <person name="Dunlap C."/>
        </authorList>
    </citation>
    <scope>NUCLEOTIDE SEQUENCE [LARGE SCALE GENOMIC DNA]</scope>
    <source>
        <strain evidence="8 9">JCM 15085</strain>
    </source>
</reference>
<evidence type="ECO:0000256" key="4">
    <source>
        <dbReference type="ARBA" id="ARBA00022777"/>
    </source>
</evidence>
<dbReference type="Pfam" id="PF13581">
    <property type="entry name" value="HATPase_c_2"/>
    <property type="match status" value="1"/>
</dbReference>
<name>A0A3M8D7D6_9BACL</name>
<dbReference type="EMBL" id="RHHT01000007">
    <property type="protein sequence ID" value="RNB83541.1"/>
    <property type="molecule type" value="Genomic_DNA"/>
</dbReference>
<dbReference type="GO" id="GO:0004674">
    <property type="term" value="F:protein serine/threonine kinase activity"/>
    <property type="evidence" value="ECO:0007669"/>
    <property type="project" value="UniProtKB-KW"/>
</dbReference>
<gene>
    <name evidence="6 8" type="primary">rsbW</name>
    <name evidence="8" type="ORF">EDM58_05395</name>
</gene>
<dbReference type="EC" id="2.7.11.1" evidence="6"/>
<evidence type="ECO:0000313" key="8">
    <source>
        <dbReference type="EMBL" id="RNB83541.1"/>
    </source>
</evidence>
<keyword evidence="5 6" id="KW-0067">ATP-binding</keyword>